<evidence type="ECO:0000259" key="1">
    <source>
        <dbReference type="PROSITE" id="PS50883"/>
    </source>
</evidence>
<sequence>MFCNNCSTIEPIEDQGTIHIRPVFAELILMFRENGCAVEETPESCAVHYSDREEMLFLMQLMQDLPPFIRQQLNFCVTGGAVPDVQHKWIPLREFEERMKHFDVVNMILEKQFTSFMQPIVDGSEQIVAYEFLLRSSENGVPFQPYELFETARKTGLHSFLDRAARISAIETSALWLPKGVKRFVNFLPSSIYNPEFCLTHTFDTIERLSLEPTDFVFEVVETERMDDVKHLQSIFEVYRRNGISVAMDDVGAGYSTLEQMIRLKPDYVKIDRSLIDHCDVNPAQQKQLLTITDIAHDFGAKVLAEGIERREEFEFCCGIGMELAQGYLFGKPDSRPPRDYERSLICS</sequence>
<proteinExistence type="predicted"/>
<dbReference type="PROSITE" id="PS50883">
    <property type="entry name" value="EAL"/>
    <property type="match status" value="1"/>
</dbReference>
<reference evidence="2 3" key="1">
    <citation type="submission" date="2017-04" db="EMBL/GenBank/DDBJ databases">
        <authorList>
            <person name="Afonso C.L."/>
            <person name="Miller P.J."/>
            <person name="Scott M.A."/>
            <person name="Spackman E."/>
            <person name="Goraichik I."/>
            <person name="Dimitrov K.M."/>
            <person name="Suarez D.L."/>
            <person name="Swayne D.E."/>
        </authorList>
    </citation>
    <scope>NUCLEOTIDE SEQUENCE [LARGE SCALE GENOMIC DNA]</scope>
    <source>
        <strain evidence="2 3">N3/975</strain>
    </source>
</reference>
<dbReference type="SMART" id="SM00052">
    <property type="entry name" value="EAL"/>
    <property type="match status" value="1"/>
</dbReference>
<dbReference type="STRING" id="1313296.SAMN05661091_5464"/>
<dbReference type="PANTHER" id="PTHR33121">
    <property type="entry name" value="CYCLIC DI-GMP PHOSPHODIESTERASE PDEF"/>
    <property type="match status" value="1"/>
</dbReference>
<name>A0A1X7HR57_9BACL</name>
<organism evidence="2 3">
    <name type="scientific">Paenibacillus uliginis N3/975</name>
    <dbReference type="NCBI Taxonomy" id="1313296"/>
    <lineage>
        <taxon>Bacteria</taxon>
        <taxon>Bacillati</taxon>
        <taxon>Bacillota</taxon>
        <taxon>Bacilli</taxon>
        <taxon>Bacillales</taxon>
        <taxon>Paenibacillaceae</taxon>
        <taxon>Paenibacillus</taxon>
    </lineage>
</organism>
<dbReference type="AlphaFoldDB" id="A0A1X7HR57"/>
<feature type="domain" description="EAL" evidence="1">
    <location>
        <begin position="97"/>
        <end position="347"/>
    </location>
</feature>
<dbReference type="InterPro" id="IPR050706">
    <property type="entry name" value="Cyclic-di-GMP_PDE-like"/>
</dbReference>
<dbReference type="EMBL" id="LT840184">
    <property type="protein sequence ID" value="SMF91461.1"/>
    <property type="molecule type" value="Genomic_DNA"/>
</dbReference>
<evidence type="ECO:0000313" key="3">
    <source>
        <dbReference type="Proteomes" id="UP000192940"/>
    </source>
</evidence>
<keyword evidence="3" id="KW-1185">Reference proteome</keyword>
<dbReference type="GO" id="GO:0071111">
    <property type="term" value="F:cyclic-guanylate-specific phosphodiesterase activity"/>
    <property type="evidence" value="ECO:0007669"/>
    <property type="project" value="InterPro"/>
</dbReference>
<dbReference type="RefSeq" id="WP_208916070.1">
    <property type="nucleotide sequence ID" value="NZ_LT840184.1"/>
</dbReference>
<dbReference type="Proteomes" id="UP000192940">
    <property type="component" value="Chromosome I"/>
</dbReference>
<dbReference type="InterPro" id="IPR035919">
    <property type="entry name" value="EAL_sf"/>
</dbReference>
<dbReference type="InterPro" id="IPR001633">
    <property type="entry name" value="EAL_dom"/>
</dbReference>
<dbReference type="CDD" id="cd01948">
    <property type="entry name" value="EAL"/>
    <property type="match status" value="1"/>
</dbReference>
<evidence type="ECO:0000313" key="2">
    <source>
        <dbReference type="EMBL" id="SMF91461.1"/>
    </source>
</evidence>
<gene>
    <name evidence="2" type="ORF">SAMN05661091_5464</name>
</gene>
<dbReference type="Pfam" id="PF00563">
    <property type="entry name" value="EAL"/>
    <property type="match status" value="1"/>
</dbReference>
<protein>
    <submittedName>
        <fullName evidence="2">EAL domain, c-di-GMP-specific phosphodiesterase class I (Or its enzymatically inactive variant)</fullName>
    </submittedName>
</protein>
<dbReference type="SUPFAM" id="SSF141868">
    <property type="entry name" value="EAL domain-like"/>
    <property type="match status" value="1"/>
</dbReference>
<accession>A0A1X7HR57</accession>
<dbReference type="Gene3D" id="3.20.20.450">
    <property type="entry name" value="EAL domain"/>
    <property type="match status" value="1"/>
</dbReference>
<dbReference type="PANTHER" id="PTHR33121:SF15">
    <property type="entry name" value="BLUE LIGHT- AND TEMPERATURE-REGULATED ANTIREPRESSOR BLUF"/>
    <property type="match status" value="1"/>
</dbReference>